<dbReference type="SUPFAM" id="SSF53383">
    <property type="entry name" value="PLP-dependent transferases"/>
    <property type="match status" value="1"/>
</dbReference>
<dbReference type="AlphaFoldDB" id="A0A2K9P0L1"/>
<evidence type="ECO:0000256" key="2">
    <source>
        <dbReference type="ARBA" id="ARBA00022898"/>
    </source>
</evidence>
<keyword evidence="3" id="KW-0805">Transcription regulation</keyword>
<dbReference type="PANTHER" id="PTHR46577:SF1">
    <property type="entry name" value="HTH-TYPE TRANSCRIPTIONAL REGULATORY PROTEIN GABR"/>
    <property type="match status" value="1"/>
</dbReference>
<dbReference type="EMBL" id="CP020991">
    <property type="protein sequence ID" value="AUO18811.1"/>
    <property type="molecule type" value="Genomic_DNA"/>
</dbReference>
<keyword evidence="4" id="KW-0238">DNA-binding</keyword>
<organism evidence="7 8">
    <name type="scientific">Monoglobus pectinilyticus</name>
    <dbReference type="NCBI Taxonomy" id="1981510"/>
    <lineage>
        <taxon>Bacteria</taxon>
        <taxon>Bacillati</taxon>
        <taxon>Bacillota</taxon>
        <taxon>Clostridia</taxon>
        <taxon>Monoglobales</taxon>
        <taxon>Monoglobaceae</taxon>
        <taxon>Monoglobus</taxon>
    </lineage>
</organism>
<dbReference type="InterPro" id="IPR015424">
    <property type="entry name" value="PyrdxlP-dep_Trfase"/>
</dbReference>
<dbReference type="Proteomes" id="UP000235589">
    <property type="component" value="Chromosome"/>
</dbReference>
<dbReference type="GeneID" id="98062056"/>
<dbReference type="PROSITE" id="PS50949">
    <property type="entry name" value="HTH_GNTR"/>
    <property type="match status" value="1"/>
</dbReference>
<dbReference type="InterPro" id="IPR000524">
    <property type="entry name" value="Tscrpt_reg_HTH_GntR"/>
</dbReference>
<evidence type="ECO:0000256" key="1">
    <source>
        <dbReference type="ARBA" id="ARBA00005384"/>
    </source>
</evidence>
<protein>
    <submittedName>
        <fullName evidence="7">Transcriptional regulator, GntR family with aminotransferase domain-containing protein</fullName>
    </submittedName>
</protein>
<reference evidence="7 8" key="1">
    <citation type="submission" date="2017-04" db="EMBL/GenBank/DDBJ databases">
        <title>Monoglobus pectinilyticus 14 draft genome.</title>
        <authorList>
            <person name="Kim C."/>
            <person name="Rosendale D.I."/>
            <person name="Kelly W.J."/>
            <person name="Tannock G.W."/>
            <person name="Patchett M.L."/>
            <person name="Jordens J.Z."/>
        </authorList>
    </citation>
    <scope>NUCLEOTIDE SEQUENCE [LARGE SCALE GENOMIC DNA]</scope>
    <source>
        <strain evidence="7 8">14</strain>
    </source>
</reference>
<dbReference type="Pfam" id="PF00392">
    <property type="entry name" value="GntR"/>
    <property type="match status" value="1"/>
</dbReference>
<comment type="similarity">
    <text evidence="1">In the C-terminal section; belongs to the class-I pyridoxal-phosphate-dependent aminotransferase family.</text>
</comment>
<dbReference type="SMART" id="SM00345">
    <property type="entry name" value="HTH_GNTR"/>
    <property type="match status" value="1"/>
</dbReference>
<proteinExistence type="inferred from homology"/>
<dbReference type="PANTHER" id="PTHR46577">
    <property type="entry name" value="HTH-TYPE TRANSCRIPTIONAL REGULATORY PROTEIN GABR"/>
    <property type="match status" value="1"/>
</dbReference>
<dbReference type="SUPFAM" id="SSF46785">
    <property type="entry name" value="Winged helix' DNA-binding domain"/>
    <property type="match status" value="1"/>
</dbReference>
<dbReference type="KEGG" id="mpec:B9O19_00628"/>
<evidence type="ECO:0000256" key="3">
    <source>
        <dbReference type="ARBA" id="ARBA00023015"/>
    </source>
</evidence>
<evidence type="ECO:0000313" key="7">
    <source>
        <dbReference type="EMBL" id="AUO18811.1"/>
    </source>
</evidence>
<dbReference type="RefSeq" id="WP_158648901.1">
    <property type="nucleotide sequence ID" value="NZ_CP020991.1"/>
</dbReference>
<keyword evidence="8" id="KW-1185">Reference proteome</keyword>
<keyword evidence="7" id="KW-0032">Aminotransferase</keyword>
<sequence>MIYIDFDRDSSEPLYIQAFNQLAKKINHNEIKGGTRLPSSRQMSKQMNVSVNTITNAYNLLVQYGYISSEERSGYYVNDITKTDENVPERKWHSDTPYTYNFSRNGSDLSVPASLKKSYKYCLKNFIEDAFSYPDYTGTYDLRKQISLMLNKTLDINCSPLQVIVGSGLETLLDSLFRIMGNDMVFGLENPAYYRIARYMRLGGRRLSYLNIETDGPTQKSLNNFNADILFLMPFHHYPMYYTMSKEQKRMILDWAGKDRYIIEYGYDMDFVYKNQSKPLFSMSQNKNVIFAGDFQRSIAPNISTAYLILPEHLVNLWQKEYYTYHSYVSKAEQEFIAEIIKNGSYYTNLKRLRKQYQNKQEHLVSCLCKHPLGQKIEIKNTDAGTTILMVPKPDISEENLIVSAHKKGVKLSYIKNALEQENPKVPLKTFILGFGELSIPEIEAGAKLLMDTWTPLLNGTL</sequence>
<keyword evidence="5" id="KW-0804">Transcription</keyword>
<dbReference type="GO" id="GO:0003700">
    <property type="term" value="F:DNA-binding transcription factor activity"/>
    <property type="evidence" value="ECO:0007669"/>
    <property type="project" value="InterPro"/>
</dbReference>
<dbReference type="Gene3D" id="3.40.640.10">
    <property type="entry name" value="Type I PLP-dependent aspartate aminotransferase-like (Major domain)"/>
    <property type="match status" value="1"/>
</dbReference>
<dbReference type="GO" id="GO:0008483">
    <property type="term" value="F:transaminase activity"/>
    <property type="evidence" value="ECO:0007669"/>
    <property type="project" value="UniProtKB-KW"/>
</dbReference>
<feature type="domain" description="HTH gntR-type" evidence="6">
    <location>
        <begin position="12"/>
        <end position="80"/>
    </location>
</feature>
<dbReference type="GO" id="GO:0003677">
    <property type="term" value="F:DNA binding"/>
    <property type="evidence" value="ECO:0007669"/>
    <property type="project" value="UniProtKB-KW"/>
</dbReference>
<gene>
    <name evidence="7" type="ORF">B9O19_00628</name>
</gene>
<name>A0A2K9P0L1_9FIRM</name>
<dbReference type="CDD" id="cd07377">
    <property type="entry name" value="WHTH_GntR"/>
    <property type="match status" value="1"/>
</dbReference>
<accession>A0A2K9P0L1</accession>
<evidence type="ECO:0000256" key="4">
    <source>
        <dbReference type="ARBA" id="ARBA00023125"/>
    </source>
</evidence>
<dbReference type="InterPro" id="IPR015421">
    <property type="entry name" value="PyrdxlP-dep_Trfase_major"/>
</dbReference>
<evidence type="ECO:0000256" key="5">
    <source>
        <dbReference type="ARBA" id="ARBA00023163"/>
    </source>
</evidence>
<dbReference type="OrthoDB" id="9808770at2"/>
<dbReference type="Gene3D" id="1.10.10.10">
    <property type="entry name" value="Winged helix-like DNA-binding domain superfamily/Winged helix DNA-binding domain"/>
    <property type="match status" value="1"/>
</dbReference>
<dbReference type="InterPro" id="IPR036390">
    <property type="entry name" value="WH_DNA-bd_sf"/>
</dbReference>
<evidence type="ECO:0000313" key="8">
    <source>
        <dbReference type="Proteomes" id="UP000235589"/>
    </source>
</evidence>
<evidence type="ECO:0000259" key="6">
    <source>
        <dbReference type="PROSITE" id="PS50949"/>
    </source>
</evidence>
<keyword evidence="7" id="KW-0808">Transferase</keyword>
<dbReference type="InterPro" id="IPR036388">
    <property type="entry name" value="WH-like_DNA-bd_sf"/>
</dbReference>
<dbReference type="InterPro" id="IPR051446">
    <property type="entry name" value="HTH_trans_reg/aminotransferase"/>
</dbReference>
<keyword evidence="2" id="KW-0663">Pyridoxal phosphate</keyword>